<evidence type="ECO:0000259" key="1">
    <source>
        <dbReference type="Pfam" id="PF07238"/>
    </source>
</evidence>
<evidence type="ECO:0000313" key="3">
    <source>
        <dbReference type="Proteomes" id="UP000252355"/>
    </source>
</evidence>
<proteinExistence type="predicted"/>
<dbReference type="InterPro" id="IPR009875">
    <property type="entry name" value="PilZ_domain"/>
</dbReference>
<sequence>MTAGTPRNRTGQRRHFCERAERLVPQRGVLIEVRGRCHGLGSFEGQLFDLSRNGCQFLVVAGQVQPKRLLEKLVFLHGDRTTDVAGAEVTWVEALGPNSLLVAGVRFHTPQDLLLDELRPILRVAPPPAVPPPAEPAS</sequence>
<dbReference type="SUPFAM" id="SSF141371">
    <property type="entry name" value="PilZ domain-like"/>
    <property type="match status" value="1"/>
</dbReference>
<feature type="domain" description="PilZ" evidence="1">
    <location>
        <begin position="39"/>
        <end position="116"/>
    </location>
</feature>
<name>A0A367ZU64_9BACT</name>
<gene>
    <name evidence="2" type="ORF">OZSIB_0714</name>
</gene>
<dbReference type="EMBL" id="QOQW01000001">
    <property type="protein sequence ID" value="RCK81580.1"/>
    <property type="molecule type" value="Genomic_DNA"/>
</dbReference>
<evidence type="ECO:0000313" key="2">
    <source>
        <dbReference type="EMBL" id="RCK81580.1"/>
    </source>
</evidence>
<accession>A0A367ZU64</accession>
<dbReference type="Pfam" id="PF07238">
    <property type="entry name" value="PilZ"/>
    <property type="match status" value="1"/>
</dbReference>
<protein>
    <recommendedName>
        <fullName evidence="1">PilZ domain-containing protein</fullName>
    </recommendedName>
</protein>
<organism evidence="2 3">
    <name type="scientific">Candidatus Ozemobacter sibiricus</name>
    <dbReference type="NCBI Taxonomy" id="2268124"/>
    <lineage>
        <taxon>Bacteria</taxon>
        <taxon>Candidatus Ozemobacteria</taxon>
        <taxon>Candidatus Ozemobacterales</taxon>
        <taxon>Candidatus Ozemobacteraceae</taxon>
        <taxon>Candidatus Ozemobacter</taxon>
    </lineage>
</organism>
<reference evidence="2 3" key="1">
    <citation type="submission" date="2018-05" db="EMBL/GenBank/DDBJ databases">
        <title>A metagenomic window into the 2 km-deep terrestrial subsurface aquifer revealed taxonomically and functionally diverse microbial community comprising novel uncultured bacterial lineages.</title>
        <authorList>
            <person name="Kadnikov V.V."/>
            <person name="Mardanov A.V."/>
            <person name="Beletsky A.V."/>
            <person name="Banks D."/>
            <person name="Pimenov N.V."/>
            <person name="Frank Y.A."/>
            <person name="Karnachuk O.V."/>
            <person name="Ravin N.V."/>
        </authorList>
    </citation>
    <scope>NUCLEOTIDE SEQUENCE [LARGE SCALE GENOMIC DNA]</scope>
    <source>
        <strain evidence="2">BY5</strain>
    </source>
</reference>
<dbReference type="Proteomes" id="UP000252355">
    <property type="component" value="Unassembled WGS sequence"/>
</dbReference>
<comment type="caution">
    <text evidence="2">The sequence shown here is derived from an EMBL/GenBank/DDBJ whole genome shotgun (WGS) entry which is preliminary data.</text>
</comment>
<dbReference type="GO" id="GO:0035438">
    <property type="term" value="F:cyclic-di-GMP binding"/>
    <property type="evidence" value="ECO:0007669"/>
    <property type="project" value="InterPro"/>
</dbReference>
<dbReference type="AlphaFoldDB" id="A0A367ZU64"/>